<feature type="active site" description="Proton donor/acceptor" evidence="2">
    <location>
        <position position="200"/>
    </location>
</feature>
<dbReference type="GO" id="GO:0019853">
    <property type="term" value="P:L-ascorbic acid biosynthetic process"/>
    <property type="evidence" value="ECO:0007669"/>
    <property type="project" value="TreeGrafter"/>
</dbReference>
<keyword evidence="3" id="KW-0862">Zinc</keyword>
<protein>
    <submittedName>
        <fullName evidence="5">Smp-30/Cgr1 family protein</fullName>
    </submittedName>
</protein>
<proteinExistence type="inferred from homology"/>
<gene>
    <name evidence="5" type="ORF">GCM10011534_38130</name>
</gene>
<dbReference type="Pfam" id="PF08450">
    <property type="entry name" value="SGL"/>
    <property type="match status" value="1"/>
</dbReference>
<dbReference type="RefSeq" id="WP_229669239.1">
    <property type="nucleotide sequence ID" value="NZ_BMLF01000004.1"/>
</dbReference>
<dbReference type="PANTHER" id="PTHR10907">
    <property type="entry name" value="REGUCALCIN"/>
    <property type="match status" value="1"/>
</dbReference>
<evidence type="ECO:0000256" key="3">
    <source>
        <dbReference type="PIRSR" id="PIRSR605511-2"/>
    </source>
</evidence>
<sequence length="293" mass="31750">MTITVTATRISPSPDMLGESPIWDDRLGRLYWVDGVSCLVRYLDYATDRVGEVKVPSIIGSLALCQESGRLIVGLADGIYLLSIADGTLEPVYVPEPVNERVRFNDGKVDRQGRFLCGTMGVFAEPEGTLIRVSGDGEAECLATGIRISNSVCFSPSGDTFYFADSLDRAIRAYHYSPEREPLTEPRIHVDTRPYHSGPDGATVDSEGCIWVSLVQAGKIGRFTPEGKLDRLVEAPVDMPSCVTFGGPDMSILFMTTIKDSGSGRAISRHPYGGYLFALEGLGVTGIPEPLYG</sequence>
<evidence type="ECO:0000256" key="1">
    <source>
        <dbReference type="ARBA" id="ARBA00008853"/>
    </source>
</evidence>
<comment type="caution">
    <text evidence="5">The sequence shown here is derived from an EMBL/GenBank/DDBJ whole genome shotgun (WGS) entry which is preliminary data.</text>
</comment>
<dbReference type="InterPro" id="IPR013658">
    <property type="entry name" value="SGL"/>
</dbReference>
<evidence type="ECO:0000313" key="6">
    <source>
        <dbReference type="Proteomes" id="UP000649829"/>
    </source>
</evidence>
<dbReference type="SUPFAM" id="SSF63829">
    <property type="entry name" value="Calcium-dependent phosphotriesterase"/>
    <property type="match status" value="1"/>
</dbReference>
<dbReference type="Proteomes" id="UP000649829">
    <property type="component" value="Unassembled WGS sequence"/>
</dbReference>
<feature type="binding site" evidence="3">
    <location>
        <position position="200"/>
    </location>
    <ligand>
        <name>a divalent metal cation</name>
        <dbReference type="ChEBI" id="CHEBI:60240"/>
    </ligand>
</feature>
<reference evidence="5" key="1">
    <citation type="journal article" date="2014" name="Int. J. Syst. Evol. Microbiol.">
        <title>Complete genome sequence of Corynebacterium casei LMG S-19264T (=DSM 44701T), isolated from a smear-ripened cheese.</title>
        <authorList>
            <consortium name="US DOE Joint Genome Institute (JGI-PGF)"/>
            <person name="Walter F."/>
            <person name="Albersmeier A."/>
            <person name="Kalinowski J."/>
            <person name="Ruckert C."/>
        </authorList>
    </citation>
    <scope>NUCLEOTIDE SEQUENCE</scope>
    <source>
        <strain evidence="5">CGMCC 1.6293</strain>
    </source>
</reference>
<reference evidence="5" key="2">
    <citation type="submission" date="2020-09" db="EMBL/GenBank/DDBJ databases">
        <authorList>
            <person name="Sun Q."/>
            <person name="Zhou Y."/>
        </authorList>
    </citation>
    <scope>NUCLEOTIDE SEQUENCE</scope>
    <source>
        <strain evidence="5">CGMCC 1.6293</strain>
    </source>
</reference>
<comment type="cofactor">
    <cofactor evidence="3">
        <name>Zn(2+)</name>
        <dbReference type="ChEBI" id="CHEBI:29105"/>
    </cofactor>
    <text evidence="3">Binds 1 divalent metal cation per subunit.</text>
</comment>
<keyword evidence="6" id="KW-1185">Reference proteome</keyword>
<dbReference type="AlphaFoldDB" id="A0A917T5Y9"/>
<dbReference type="PANTHER" id="PTHR10907:SF47">
    <property type="entry name" value="REGUCALCIN"/>
    <property type="match status" value="1"/>
</dbReference>
<feature type="binding site" evidence="3">
    <location>
        <position position="105"/>
    </location>
    <ligand>
        <name>substrate</name>
    </ligand>
</feature>
<feature type="domain" description="SMP-30/Gluconolactonase/LRE-like region" evidence="4">
    <location>
        <begin position="17"/>
        <end position="258"/>
    </location>
</feature>
<accession>A0A917T5Y9</accession>
<dbReference type="InterPro" id="IPR011042">
    <property type="entry name" value="6-blade_b-propeller_TolB-like"/>
</dbReference>
<evidence type="ECO:0000256" key="2">
    <source>
        <dbReference type="PIRSR" id="PIRSR605511-1"/>
    </source>
</evidence>
<feature type="binding site" evidence="3">
    <location>
        <position position="150"/>
    </location>
    <ligand>
        <name>a divalent metal cation</name>
        <dbReference type="ChEBI" id="CHEBI:60240"/>
    </ligand>
</feature>
<evidence type="ECO:0000259" key="4">
    <source>
        <dbReference type="Pfam" id="PF08450"/>
    </source>
</evidence>
<comment type="similarity">
    <text evidence="1">Belongs to the SMP-30/CGR1 family.</text>
</comment>
<dbReference type="InterPro" id="IPR005511">
    <property type="entry name" value="SMP-30"/>
</dbReference>
<organism evidence="5 6">
    <name type="scientific">Pseudooceanicola nanhaiensis</name>
    <dbReference type="NCBI Taxonomy" id="375761"/>
    <lineage>
        <taxon>Bacteria</taxon>
        <taxon>Pseudomonadati</taxon>
        <taxon>Pseudomonadota</taxon>
        <taxon>Alphaproteobacteria</taxon>
        <taxon>Rhodobacterales</taxon>
        <taxon>Paracoccaceae</taxon>
        <taxon>Pseudooceanicola</taxon>
    </lineage>
</organism>
<dbReference type="GO" id="GO:0004341">
    <property type="term" value="F:gluconolactonase activity"/>
    <property type="evidence" value="ECO:0007669"/>
    <property type="project" value="TreeGrafter"/>
</dbReference>
<keyword evidence="3" id="KW-0479">Metal-binding</keyword>
<dbReference type="PRINTS" id="PR01790">
    <property type="entry name" value="SMP30FAMILY"/>
</dbReference>
<dbReference type="EMBL" id="BMLF01000004">
    <property type="protein sequence ID" value="GGM12350.1"/>
    <property type="molecule type" value="Genomic_DNA"/>
</dbReference>
<dbReference type="GO" id="GO:0005509">
    <property type="term" value="F:calcium ion binding"/>
    <property type="evidence" value="ECO:0007669"/>
    <property type="project" value="TreeGrafter"/>
</dbReference>
<name>A0A917T5Y9_9RHOB</name>
<feature type="binding site" evidence="3">
    <location>
        <position position="19"/>
    </location>
    <ligand>
        <name>a divalent metal cation</name>
        <dbReference type="ChEBI" id="CHEBI:60240"/>
    </ligand>
</feature>
<feature type="binding site" evidence="3">
    <location>
        <position position="103"/>
    </location>
    <ligand>
        <name>substrate</name>
    </ligand>
</feature>
<dbReference type="Gene3D" id="2.120.10.30">
    <property type="entry name" value="TolB, C-terminal domain"/>
    <property type="match status" value="1"/>
</dbReference>
<evidence type="ECO:0000313" key="5">
    <source>
        <dbReference type="EMBL" id="GGM12350.1"/>
    </source>
</evidence>